<organism evidence="4">
    <name type="scientific">Dictyoglomus thermophilum</name>
    <dbReference type="NCBI Taxonomy" id="14"/>
    <lineage>
        <taxon>Bacteria</taxon>
        <taxon>Pseudomonadati</taxon>
        <taxon>Dictyoglomota</taxon>
        <taxon>Dictyoglomia</taxon>
        <taxon>Dictyoglomales</taxon>
        <taxon>Dictyoglomaceae</taxon>
        <taxon>Dictyoglomus</taxon>
    </lineage>
</organism>
<dbReference type="EMBL" id="DTDV01000019">
    <property type="protein sequence ID" value="HGK24263.1"/>
    <property type="molecule type" value="Genomic_DNA"/>
</dbReference>
<feature type="domain" description="Fibronectin type III-like" evidence="3">
    <location>
        <begin position="663"/>
        <end position="732"/>
    </location>
</feature>
<evidence type="ECO:0000259" key="3">
    <source>
        <dbReference type="SMART" id="SM01217"/>
    </source>
</evidence>
<reference evidence="4" key="1">
    <citation type="journal article" date="2020" name="mSystems">
        <title>Genome- and Community-Level Interaction Insights into Carbon Utilization and Element Cycling Functions of Hydrothermarchaeota in Hydrothermal Sediment.</title>
        <authorList>
            <person name="Zhou Z."/>
            <person name="Liu Y."/>
            <person name="Xu W."/>
            <person name="Pan J."/>
            <person name="Luo Z.H."/>
            <person name="Li M."/>
        </authorList>
    </citation>
    <scope>NUCLEOTIDE SEQUENCE [LARGE SCALE GENOMIC DNA]</scope>
    <source>
        <strain evidence="4">SpSt-70</strain>
    </source>
</reference>
<dbReference type="InterPro" id="IPR001764">
    <property type="entry name" value="Glyco_hydro_3_N"/>
</dbReference>
<evidence type="ECO:0000313" key="4">
    <source>
        <dbReference type="EMBL" id="HGK24263.1"/>
    </source>
</evidence>
<dbReference type="InterPro" id="IPR036962">
    <property type="entry name" value="Glyco_hydro_3_N_sf"/>
</dbReference>
<dbReference type="Pfam" id="PF14310">
    <property type="entry name" value="Fn3-like"/>
    <property type="match status" value="1"/>
</dbReference>
<accession>A0A7V3ZJW4</accession>
<dbReference type="SUPFAM" id="SSF52279">
    <property type="entry name" value="Beta-D-glucan exohydrolase, C-terminal domain"/>
    <property type="match status" value="1"/>
</dbReference>
<dbReference type="InterPro" id="IPR002772">
    <property type="entry name" value="Glyco_hydro_3_C"/>
</dbReference>
<dbReference type="FunFam" id="2.60.40.10:FF:000495">
    <property type="entry name" value="Periplasmic beta-glucosidase"/>
    <property type="match status" value="1"/>
</dbReference>
<dbReference type="FunFam" id="3.40.50.1700:FF:000016">
    <property type="entry name" value="Periplasmic beta-glucosidase, xylosidase/arabinosidase"/>
    <property type="match status" value="1"/>
</dbReference>
<dbReference type="InterPro" id="IPR017853">
    <property type="entry name" value="GH"/>
</dbReference>
<protein>
    <submittedName>
        <fullName evidence="4">Beta-glucosidase</fullName>
    </submittedName>
</protein>
<dbReference type="FunFam" id="3.20.20.300:FF:000011">
    <property type="entry name" value="Glycosyl hydrolase"/>
    <property type="match status" value="1"/>
</dbReference>
<evidence type="ECO:0000256" key="2">
    <source>
        <dbReference type="ARBA" id="ARBA00022801"/>
    </source>
</evidence>
<dbReference type="GO" id="GO:0009251">
    <property type="term" value="P:glucan catabolic process"/>
    <property type="evidence" value="ECO:0007669"/>
    <property type="project" value="TreeGrafter"/>
</dbReference>
<gene>
    <name evidence="4" type="ORF">ENU78_07545</name>
</gene>
<evidence type="ECO:0000256" key="1">
    <source>
        <dbReference type="ARBA" id="ARBA00005336"/>
    </source>
</evidence>
<dbReference type="Pfam" id="PF01915">
    <property type="entry name" value="Glyco_hydro_3_C"/>
    <property type="match status" value="1"/>
</dbReference>
<dbReference type="Gene3D" id="3.20.20.300">
    <property type="entry name" value="Glycoside hydrolase, family 3, N-terminal domain"/>
    <property type="match status" value="1"/>
</dbReference>
<dbReference type="InterPro" id="IPR013783">
    <property type="entry name" value="Ig-like_fold"/>
</dbReference>
<keyword evidence="2" id="KW-0378">Hydrolase</keyword>
<dbReference type="GO" id="GO:0008422">
    <property type="term" value="F:beta-glucosidase activity"/>
    <property type="evidence" value="ECO:0007669"/>
    <property type="project" value="UniProtKB-ARBA"/>
</dbReference>
<dbReference type="InterPro" id="IPR026891">
    <property type="entry name" value="Fn3-like"/>
</dbReference>
<dbReference type="AlphaFoldDB" id="A0A7V3ZJW4"/>
<comment type="similarity">
    <text evidence="1">Belongs to the glycosyl hydrolase 3 family.</text>
</comment>
<dbReference type="Pfam" id="PF00933">
    <property type="entry name" value="Glyco_hydro_3"/>
    <property type="match status" value="1"/>
</dbReference>
<dbReference type="InterPro" id="IPR051915">
    <property type="entry name" value="Cellulose_Degrad_GH3"/>
</dbReference>
<proteinExistence type="inferred from homology"/>
<dbReference type="SMART" id="SM01217">
    <property type="entry name" value="Fn3_like"/>
    <property type="match status" value="1"/>
</dbReference>
<dbReference type="PANTHER" id="PTHR30620:SF123">
    <property type="entry name" value="BETA-XYLOSIDASE"/>
    <property type="match status" value="1"/>
</dbReference>
<name>A0A7V3ZJW4_DICTH</name>
<comment type="caution">
    <text evidence="4">The sequence shown here is derived from an EMBL/GenBank/DDBJ whole genome shotgun (WGS) entry which is preliminary data.</text>
</comment>
<dbReference type="PANTHER" id="PTHR30620">
    <property type="entry name" value="PERIPLASMIC BETA-GLUCOSIDASE-RELATED"/>
    <property type="match status" value="1"/>
</dbReference>
<sequence>MEEKELSKKVKDLIAKMTLEEKIAQLQAVYGKDLVDENGNFSEEKAEKLLKNGIGQISRVAGERGVSPEKAVELANKIQKFLREKTRLGIPAIIHEECLSGFMAQGATVFPQAIGMASTFEPELIRRVSDVIRQHMKAANVHQGLSPVLDIPRDPRWGRTEETFGEDPYLVSRMATEYVKGLQGEDWREGIVATVKHFTAYGISEGARNLGPAKVGERELREVFLFPFEVAIKEGQAGSLMNAYHEIDGVPCASSKFLLTKILRWEWGFKGYVVSDYIAVRMLENFHKVARDAKEAAVLALEAGIDIELPSVDCYGEPLIQAVKEGLISEEVINASVERVLRAKFMLGLFDDNLEKDPKKVYEVFDKPEFRDLSREVARRSIVLLKNDGTLPLSKNLKKVAVIGPNADNPRNLHGDYSYTAHIPSIAEGLEGVKVEEKCVVRTVSILEGIRNKVSPETEVLYAKGCDIISDSKDGFAEAIEVAKEADVIIAVMGEESGLFHRGISGEGNDRTTLELFGVQRDLLKELHKLGKPIVLVLINGRPQALKWEHENLNAILEAWYPGEEGGNAVADVIFGDYNPSGKLPISFPAVTGQIPVYYNRKPSAFSDYIDESAKPLYPFGHGLSYTTFEYSDLKISPEKVNSLEKIEISFTIKNTGNRDGEEVVQLYIHDQVASLERPVKELKGFKKIYLKPGESKRVTFTLYPEQLAFYDEFMRFIVEKGVFEVMIGSSSEDIRLMGTFEVLETKVITEKRKFASDVKVE</sequence>
<dbReference type="Gene3D" id="2.60.40.10">
    <property type="entry name" value="Immunoglobulins"/>
    <property type="match status" value="1"/>
</dbReference>
<dbReference type="PRINTS" id="PR00133">
    <property type="entry name" value="GLHYDRLASE3"/>
</dbReference>
<dbReference type="InterPro" id="IPR036881">
    <property type="entry name" value="Glyco_hydro_3_C_sf"/>
</dbReference>
<dbReference type="SUPFAM" id="SSF51445">
    <property type="entry name" value="(Trans)glycosidases"/>
    <property type="match status" value="1"/>
</dbReference>
<dbReference type="Gene3D" id="3.40.50.1700">
    <property type="entry name" value="Glycoside hydrolase family 3 C-terminal domain"/>
    <property type="match status" value="1"/>
</dbReference>